<evidence type="ECO:0000256" key="1">
    <source>
        <dbReference type="ARBA" id="ARBA00004651"/>
    </source>
</evidence>
<dbReference type="CDD" id="cd12797">
    <property type="entry name" value="M23_peptidase"/>
    <property type="match status" value="1"/>
</dbReference>
<dbReference type="InterPro" id="IPR029020">
    <property type="entry name" value="Ammonium/urea_transptr"/>
</dbReference>
<organism evidence="9 10">
    <name type="scientific">Leptospira kobayashii</name>
    <dbReference type="NCBI Taxonomy" id="1917830"/>
    <lineage>
        <taxon>Bacteria</taxon>
        <taxon>Pseudomonadati</taxon>
        <taxon>Spirochaetota</taxon>
        <taxon>Spirochaetia</taxon>
        <taxon>Leptospirales</taxon>
        <taxon>Leptospiraceae</taxon>
        <taxon>Leptospira</taxon>
    </lineage>
</organism>
<feature type="transmembrane region" description="Helical" evidence="7">
    <location>
        <begin position="276"/>
        <end position="293"/>
    </location>
</feature>
<dbReference type="EMBL" id="AP025028">
    <property type="protein sequence ID" value="BDA80560.1"/>
    <property type="molecule type" value="Genomic_DNA"/>
</dbReference>
<evidence type="ECO:0000256" key="6">
    <source>
        <dbReference type="ARBA" id="ARBA00023136"/>
    </source>
</evidence>
<keyword evidence="5 7" id="KW-1133">Transmembrane helix</keyword>
<keyword evidence="6 7" id="KW-0472">Membrane</keyword>
<dbReference type="RefSeq" id="WP_109021587.1">
    <property type="nucleotide sequence ID" value="NZ_AP025028.1"/>
</dbReference>
<sequence length="700" mass="78513">MNLIRTFFTSTLSAYSTVLFSGSPYIGLAIFFSTLFHPDAAITGLLGILFSNAIALLLGVYQERIKKGLYGFNGLLVGLSVSLYHSIDINLILLLFAAIVLLVFVTLALEYILSYFYGLPVLSIPFVIVSIILYLAFYDYKNLNEKQTYLFPYDKFFPELPFYVLYYLKSLGGIFFQSSPWSGLSIAIILLISSRISFILSIIGFGIGLLFHTALGGNANDLSLGNIGFNYILTSIAVGGYFLIPNPSTFVLGGLAALVSVLIASFTKIFLIQFNIPVFALPFTTVTLLFVYVSRLLRNEKFVIVDFHPGSPEKNLDYYKTRRKRFGSSGLLIRLPFTGRWKVTQGYDGKFTHKDSWKESLDFMAVDQNGNTKKGNGSSLNDYYTFGLTVLAPAAGRVVKVIHHLEDNSPGTVDTKNNWGNLVLIEHSNFLYSQISHLQNNSISVKEGDIVSAGAKIGLAGNSGRSSEPHIHLHFQTNPEIGSVTVPISFTHYQEETDPEPKIRFNSIPKEGETIGNLLTDFNLRNFFTFPPGGSISVQLTNNHRKSIFENWKVHLDLLGNRYLEDDNNNRLYFFTSVDSFTCLDYIGKKNTGLFFFYLSTYRVPFIRNQSHWEDRISYKHFSHPLIRVIKDLVNPFSDTFGHTWSGKLIVKDSQVILNTLITGRSNAALYELELIPGSNAPGTIRIKGQEGNEWILKNN</sequence>
<dbReference type="Pfam" id="PF03253">
    <property type="entry name" value="UT"/>
    <property type="match status" value="1"/>
</dbReference>
<protein>
    <recommendedName>
        <fullName evidence="8">M23ase beta-sheet core domain-containing protein</fullName>
    </recommendedName>
</protein>
<dbReference type="InterPro" id="IPR004937">
    <property type="entry name" value="Urea_transporter"/>
</dbReference>
<feature type="transmembrane region" description="Helical" evidence="7">
    <location>
        <begin position="12"/>
        <end position="34"/>
    </location>
</feature>
<dbReference type="InterPro" id="IPR016047">
    <property type="entry name" value="M23ase_b-sheet_dom"/>
</dbReference>
<evidence type="ECO:0000313" key="10">
    <source>
        <dbReference type="Proteomes" id="UP000245263"/>
    </source>
</evidence>
<dbReference type="Gene3D" id="2.70.70.10">
    <property type="entry name" value="Glucose Permease (Domain IIA)"/>
    <property type="match status" value="1"/>
</dbReference>
<comment type="subcellular location">
    <subcellularLocation>
        <location evidence="1">Cell membrane</location>
        <topology evidence="1">Multi-pass membrane protein</topology>
    </subcellularLocation>
</comment>
<keyword evidence="3" id="KW-1003">Cell membrane</keyword>
<feature type="transmembrane region" description="Helical" evidence="7">
    <location>
        <begin position="91"/>
        <end position="109"/>
    </location>
</feature>
<evidence type="ECO:0000256" key="4">
    <source>
        <dbReference type="ARBA" id="ARBA00022692"/>
    </source>
</evidence>
<keyword evidence="10" id="KW-1185">Reference proteome</keyword>
<dbReference type="Gene3D" id="1.10.3430.10">
    <property type="entry name" value="Ammonium transporter AmtB like domains"/>
    <property type="match status" value="1"/>
</dbReference>
<evidence type="ECO:0000259" key="8">
    <source>
        <dbReference type="Pfam" id="PF01551"/>
    </source>
</evidence>
<feature type="transmembrane region" description="Helical" evidence="7">
    <location>
        <begin position="68"/>
        <end position="85"/>
    </location>
</feature>
<gene>
    <name evidence="9" type="ORF">LPTSP3_g34900</name>
</gene>
<feature type="transmembrane region" description="Helical" evidence="7">
    <location>
        <begin position="116"/>
        <end position="140"/>
    </location>
</feature>
<comment type="similarity">
    <text evidence="2">Belongs to the urea transporter family.</text>
</comment>
<feature type="transmembrane region" description="Helical" evidence="7">
    <location>
        <begin position="188"/>
        <end position="211"/>
    </location>
</feature>
<keyword evidence="4 7" id="KW-0812">Transmembrane</keyword>
<feature type="domain" description="M23ase beta-sheet core" evidence="8">
    <location>
        <begin position="387"/>
        <end position="478"/>
    </location>
</feature>
<dbReference type="InterPro" id="IPR011055">
    <property type="entry name" value="Dup_hybrid_motif"/>
</dbReference>
<evidence type="ECO:0000313" key="9">
    <source>
        <dbReference type="EMBL" id="BDA80560.1"/>
    </source>
</evidence>
<dbReference type="SUPFAM" id="SSF51261">
    <property type="entry name" value="Duplicated hybrid motif"/>
    <property type="match status" value="1"/>
</dbReference>
<evidence type="ECO:0000256" key="7">
    <source>
        <dbReference type="SAM" id="Phobius"/>
    </source>
</evidence>
<dbReference type="PANTHER" id="PTHR10464">
    <property type="entry name" value="UREA TRANSPORTER"/>
    <property type="match status" value="1"/>
</dbReference>
<dbReference type="PANTHER" id="PTHR10464:SF4">
    <property type="entry name" value="UREA TRANSPORTER"/>
    <property type="match status" value="1"/>
</dbReference>
<dbReference type="Pfam" id="PF01551">
    <property type="entry name" value="Peptidase_M23"/>
    <property type="match status" value="1"/>
</dbReference>
<evidence type="ECO:0000256" key="2">
    <source>
        <dbReference type="ARBA" id="ARBA00005914"/>
    </source>
</evidence>
<name>A0ABN6KIE0_9LEPT</name>
<feature type="transmembrane region" description="Helical" evidence="7">
    <location>
        <begin position="250"/>
        <end position="270"/>
    </location>
</feature>
<evidence type="ECO:0000256" key="3">
    <source>
        <dbReference type="ARBA" id="ARBA00022475"/>
    </source>
</evidence>
<accession>A0ABN6KIE0</accession>
<dbReference type="Proteomes" id="UP000245263">
    <property type="component" value="Chromosome 1"/>
</dbReference>
<feature type="transmembrane region" description="Helical" evidence="7">
    <location>
        <begin position="40"/>
        <end position="61"/>
    </location>
</feature>
<evidence type="ECO:0000256" key="5">
    <source>
        <dbReference type="ARBA" id="ARBA00022989"/>
    </source>
</evidence>
<feature type="transmembrane region" description="Helical" evidence="7">
    <location>
        <begin position="223"/>
        <end position="243"/>
    </location>
</feature>
<reference evidence="9 10" key="1">
    <citation type="submission" date="2021-08" db="EMBL/GenBank/DDBJ databases">
        <title>Complete genome sequence of Leptospira kobayashii strain E30.</title>
        <authorList>
            <person name="Nakao R."/>
            <person name="Nakamura S."/>
            <person name="Masuzawa T."/>
            <person name="Koizumi N."/>
        </authorList>
    </citation>
    <scope>NUCLEOTIDE SEQUENCE [LARGE SCALE GENOMIC DNA]</scope>
    <source>
        <strain evidence="9 10">E30</strain>
    </source>
</reference>
<proteinExistence type="inferred from homology"/>